<sequence>MLCVLLVNLKVFTVSDFEVDEVLKGSFHSGEKIQIKQLGGMHNGKNYIIDDEVYLKQAAKYILYLAYYGESEPLTLVNPTQGYIELVNKKTNVNLNNRVFTNGLEKEQLLAEIRTNVAKAGSRPKIEVSSKRRAELLNQ</sequence>
<gene>
    <name evidence="1" type="ORF">ACI1P1_14480</name>
</gene>
<protein>
    <submittedName>
        <fullName evidence="1">Uncharacterized protein</fullName>
    </submittedName>
</protein>
<organism evidence="1 2">
    <name type="scientific">Paenibacillus mesotrionivorans</name>
    <dbReference type="NCBI Taxonomy" id="3160968"/>
    <lineage>
        <taxon>Bacteria</taxon>
        <taxon>Bacillati</taxon>
        <taxon>Bacillota</taxon>
        <taxon>Bacilli</taxon>
        <taxon>Bacillales</taxon>
        <taxon>Paenibacillaceae</taxon>
        <taxon>Paenibacillus</taxon>
    </lineage>
</organism>
<evidence type="ECO:0000313" key="2">
    <source>
        <dbReference type="Proteomes" id="UP001631969"/>
    </source>
</evidence>
<accession>A0ACC7NYL5</accession>
<keyword evidence="2" id="KW-1185">Reference proteome</keyword>
<name>A0ACC7NYL5_9BACL</name>
<dbReference type="Proteomes" id="UP001631969">
    <property type="component" value="Unassembled WGS sequence"/>
</dbReference>
<proteinExistence type="predicted"/>
<reference evidence="1" key="1">
    <citation type="submission" date="2024-12" db="EMBL/GenBank/DDBJ databases">
        <authorList>
            <person name="Wu N."/>
        </authorList>
    </citation>
    <scope>NUCLEOTIDE SEQUENCE</scope>
    <source>
        <strain evidence="1">P15</strain>
    </source>
</reference>
<dbReference type="EMBL" id="JBJURJ010000008">
    <property type="protein sequence ID" value="MFM9329497.1"/>
    <property type="molecule type" value="Genomic_DNA"/>
</dbReference>
<comment type="caution">
    <text evidence="1">The sequence shown here is derived from an EMBL/GenBank/DDBJ whole genome shotgun (WGS) entry which is preliminary data.</text>
</comment>
<evidence type="ECO:0000313" key="1">
    <source>
        <dbReference type="EMBL" id="MFM9329497.1"/>
    </source>
</evidence>